<name>A0AAD7LPE1_QUISA</name>
<dbReference type="PANTHER" id="PTHR32009:SF39">
    <property type="entry name" value="TIR DOMAIN-CONTAINING PROTEIN"/>
    <property type="match status" value="1"/>
</dbReference>
<dbReference type="InterPro" id="IPR000157">
    <property type="entry name" value="TIR_dom"/>
</dbReference>
<dbReference type="Gene3D" id="3.40.50.10140">
    <property type="entry name" value="Toll/interleukin-1 receptor homology (TIR) domain"/>
    <property type="match status" value="1"/>
</dbReference>
<dbReference type="KEGG" id="qsa:O6P43_017080"/>
<dbReference type="PANTHER" id="PTHR32009">
    <property type="entry name" value="TMV RESISTANCE PROTEIN N-LIKE"/>
    <property type="match status" value="1"/>
</dbReference>
<dbReference type="FunFam" id="3.40.50.10140:FF:000007">
    <property type="entry name" value="Disease resistance protein (TIR-NBS-LRR class)"/>
    <property type="match status" value="1"/>
</dbReference>
<dbReference type="GO" id="GO:0007165">
    <property type="term" value="P:signal transduction"/>
    <property type="evidence" value="ECO:0007669"/>
    <property type="project" value="InterPro"/>
</dbReference>
<evidence type="ECO:0000313" key="6">
    <source>
        <dbReference type="EMBL" id="KAJ7961773.1"/>
    </source>
</evidence>
<dbReference type="PROSITE" id="PS50104">
    <property type="entry name" value="TIR"/>
    <property type="match status" value="1"/>
</dbReference>
<dbReference type="EC" id="3.2.2.6" evidence="1"/>
<accession>A0AAD7LPE1</accession>
<proteinExistence type="predicted"/>
<dbReference type="EMBL" id="JARAOO010000007">
    <property type="protein sequence ID" value="KAJ7961773.1"/>
    <property type="molecule type" value="Genomic_DNA"/>
</dbReference>
<evidence type="ECO:0000313" key="7">
    <source>
        <dbReference type="Proteomes" id="UP001163823"/>
    </source>
</evidence>
<dbReference type="InterPro" id="IPR035897">
    <property type="entry name" value="Toll_tir_struct_dom_sf"/>
</dbReference>
<keyword evidence="3" id="KW-0520">NAD</keyword>
<reference evidence="6" key="1">
    <citation type="journal article" date="2023" name="Science">
        <title>Elucidation of the pathway for biosynthesis of saponin adjuvants from the soapbark tree.</title>
        <authorList>
            <person name="Reed J."/>
            <person name="Orme A."/>
            <person name="El-Demerdash A."/>
            <person name="Owen C."/>
            <person name="Martin L.B.B."/>
            <person name="Misra R.C."/>
            <person name="Kikuchi S."/>
            <person name="Rejzek M."/>
            <person name="Martin A.C."/>
            <person name="Harkess A."/>
            <person name="Leebens-Mack J."/>
            <person name="Louveau T."/>
            <person name="Stephenson M.J."/>
            <person name="Osbourn A."/>
        </authorList>
    </citation>
    <scope>NUCLEOTIDE SEQUENCE</scope>
    <source>
        <strain evidence="6">S10</strain>
    </source>
</reference>
<evidence type="ECO:0000256" key="4">
    <source>
        <dbReference type="ARBA" id="ARBA00047304"/>
    </source>
</evidence>
<organism evidence="6 7">
    <name type="scientific">Quillaja saponaria</name>
    <name type="common">Soap bark tree</name>
    <dbReference type="NCBI Taxonomy" id="32244"/>
    <lineage>
        <taxon>Eukaryota</taxon>
        <taxon>Viridiplantae</taxon>
        <taxon>Streptophyta</taxon>
        <taxon>Embryophyta</taxon>
        <taxon>Tracheophyta</taxon>
        <taxon>Spermatophyta</taxon>
        <taxon>Magnoliopsida</taxon>
        <taxon>eudicotyledons</taxon>
        <taxon>Gunneridae</taxon>
        <taxon>Pentapetalae</taxon>
        <taxon>rosids</taxon>
        <taxon>fabids</taxon>
        <taxon>Fabales</taxon>
        <taxon>Quillajaceae</taxon>
        <taxon>Quillaja</taxon>
    </lineage>
</organism>
<evidence type="ECO:0000259" key="5">
    <source>
        <dbReference type="PROSITE" id="PS50104"/>
    </source>
</evidence>
<evidence type="ECO:0000256" key="2">
    <source>
        <dbReference type="ARBA" id="ARBA00022801"/>
    </source>
</evidence>
<dbReference type="Proteomes" id="UP001163823">
    <property type="component" value="Chromosome 7"/>
</dbReference>
<gene>
    <name evidence="6" type="ORF">O6P43_017080</name>
</gene>
<evidence type="ECO:0000256" key="3">
    <source>
        <dbReference type="ARBA" id="ARBA00023027"/>
    </source>
</evidence>
<dbReference type="SUPFAM" id="SSF52200">
    <property type="entry name" value="Toll/Interleukin receptor TIR domain"/>
    <property type="match status" value="1"/>
</dbReference>
<sequence>MTEQIVDSSTEKWNYNVFLSFRGEDTRNKFLGHLYEELTRRGIQSFKDDMELKRGAEISPALLKAVWESRISIIIFSKHYASSSWCLEELVHIIKCRREKKQFVLPVFYEVEPTEIRKHQSGSFGHDMAKHEKEFESDKMKVDNWKLALEEAADLAGVEFKNGDNEHSFLHNTAKEVSTKLNHTLLHVVDHPVGLKSRIF</sequence>
<comment type="caution">
    <text evidence="6">The sequence shown here is derived from an EMBL/GenBank/DDBJ whole genome shotgun (WGS) entry which is preliminary data.</text>
</comment>
<comment type="catalytic activity">
    <reaction evidence="4">
        <text>NAD(+) + H2O = ADP-D-ribose + nicotinamide + H(+)</text>
        <dbReference type="Rhea" id="RHEA:16301"/>
        <dbReference type="ChEBI" id="CHEBI:15377"/>
        <dbReference type="ChEBI" id="CHEBI:15378"/>
        <dbReference type="ChEBI" id="CHEBI:17154"/>
        <dbReference type="ChEBI" id="CHEBI:57540"/>
        <dbReference type="ChEBI" id="CHEBI:57967"/>
        <dbReference type="EC" id="3.2.2.6"/>
    </reaction>
    <physiologicalReaction direction="left-to-right" evidence="4">
        <dbReference type="Rhea" id="RHEA:16302"/>
    </physiologicalReaction>
</comment>
<dbReference type="SMART" id="SM00255">
    <property type="entry name" value="TIR"/>
    <property type="match status" value="1"/>
</dbReference>
<protein>
    <recommendedName>
        <fullName evidence="1">ADP-ribosyl cyclase/cyclic ADP-ribose hydrolase</fullName>
        <ecNumber evidence="1">3.2.2.6</ecNumber>
    </recommendedName>
</protein>
<keyword evidence="7" id="KW-1185">Reference proteome</keyword>
<dbReference type="AlphaFoldDB" id="A0AAD7LPE1"/>
<dbReference type="GO" id="GO:0061809">
    <property type="term" value="F:NAD+ nucleosidase activity, cyclic ADP-ribose generating"/>
    <property type="evidence" value="ECO:0007669"/>
    <property type="project" value="UniProtKB-EC"/>
</dbReference>
<keyword evidence="2" id="KW-0378">Hydrolase</keyword>
<feature type="domain" description="TIR" evidence="5">
    <location>
        <begin position="13"/>
        <end position="181"/>
    </location>
</feature>
<dbReference type="Pfam" id="PF01582">
    <property type="entry name" value="TIR"/>
    <property type="match status" value="1"/>
</dbReference>
<evidence type="ECO:0000256" key="1">
    <source>
        <dbReference type="ARBA" id="ARBA00011982"/>
    </source>
</evidence>